<evidence type="ECO:0000313" key="1">
    <source>
        <dbReference type="EMBL" id="AGE95041.1"/>
    </source>
</evidence>
<dbReference type="VEuPathDB" id="MicrosporidiaDB:ECU08_0170"/>
<name>M1KIJ7_ENCCN</name>
<protein>
    <submittedName>
        <fullName evidence="1">Vesicular transport protein</fullName>
    </submittedName>
</protein>
<dbReference type="AlphaFoldDB" id="M1KIJ7"/>
<dbReference type="VEuPathDB" id="MicrosporidiaDB:AEWR_080140"/>
<dbReference type="Gene3D" id="1.25.10.10">
    <property type="entry name" value="Leucine-rich Repeat Variant"/>
    <property type="match status" value="1"/>
</dbReference>
<dbReference type="VEuPathDB" id="MicrosporidiaDB:AEWD_080090"/>
<dbReference type="EMBL" id="KC513605">
    <property type="protein sequence ID" value="AGE95041.1"/>
    <property type="molecule type" value="Genomic_DNA"/>
</dbReference>
<dbReference type="OMA" id="INCWANG"/>
<organism evidence="1">
    <name type="scientific">Encephalitozoon cuniculi</name>
    <name type="common">Microsporidian parasite</name>
    <dbReference type="NCBI Taxonomy" id="6035"/>
    <lineage>
        <taxon>Eukaryota</taxon>
        <taxon>Fungi</taxon>
        <taxon>Fungi incertae sedis</taxon>
        <taxon>Microsporidia</taxon>
        <taxon>Unikaryonidae</taxon>
        <taxon>Encephalitozoon</taxon>
    </lineage>
</organism>
<dbReference type="VEuPathDB" id="MicrosporidiaDB:M970_080140"/>
<dbReference type="VEuPathDB" id="MicrosporidiaDB:AEWQ_080130"/>
<proteinExistence type="predicted"/>
<accession>M1KIJ7</accession>
<dbReference type="InterPro" id="IPR011989">
    <property type="entry name" value="ARM-like"/>
</dbReference>
<gene>
    <name evidence="1" type="ORF">ECU08_0170</name>
</gene>
<sequence length="475" mass="55058">MGNLKAHLRMFFKKHAEPEPLRVEEKLSLLSNRLDSSIYYEDRLDALNRILEMSKAHPIEAGVYTLQDVIHSMERMEDVSIHLGILKNILNCAHKMEFIDIVVKNPESLKVLCNCIRSGKSEKEVYDLLCTLSVSESFPDRIIGIPNIAYYCVQMAKDGRIGLIPRLSCHDSNFKRELTFMGIFENLLKVLQDRFSKDAMSTLALLLRDCSFNQNYFDELQWDLILRYIDKHADEVFDVLSALIDFKNVEFKKLQSSVYGKISLTPALKFRRWGLVYLMVRDNQSYTEELLGTPVLSKMEEDLSRGISNRRRNEIYLLIDYLLLSSDLDVSRLDSYKVYTMKSLREQQIPTNDLIEGAFEIVAQFDSREESETFDALIFVIFNFERSRAEKMISVFSGIFEDYTKPKLHRSLCLIILLMLETPVDRISTNHYAADHLLREARFLLCSTGLDKRFYLTNEMVDILVNNIGDLIHGG</sequence>
<reference evidence="1" key="1">
    <citation type="journal article" date="2013" name="Eukaryot. Cell">
        <title>Extremely Reduced Levels of Heterozygosity in the Vertebrate Pathogen Encephalitozoon cuniculi.</title>
        <authorList>
            <person name="Selman M."/>
            <person name="Sak B."/>
            <person name="Kvac M."/>
            <person name="Farinelli L."/>
            <person name="Weiss L.M."/>
            <person name="Corradi N."/>
        </authorList>
    </citation>
    <scope>NUCLEOTIDE SEQUENCE</scope>
</reference>